<dbReference type="Proteomes" id="UP000028073">
    <property type="component" value="Unassembled WGS sequence"/>
</dbReference>
<sequence length="193" mass="20443">MNQGRVVKNNQIAVIYYSASGSTEQLAGAIAEGVDSVAGAHAVSVKISGKDIHEGRYTNDEVMSLLTESRGIVFGSPTYMGGVAAQFKAFADATSELWYRREWLDKVASGFTVGGSPSGEQMSTIQYIQTLAAQHGMHWVAVDALRSEHINRLGASSGLITQSVQGELSVADYETGKALGVRVASLAEKLVSS</sequence>
<dbReference type="SUPFAM" id="SSF52218">
    <property type="entry name" value="Flavoproteins"/>
    <property type="match status" value="1"/>
</dbReference>
<dbReference type="GO" id="GO:0003955">
    <property type="term" value="F:NAD(P)H dehydrogenase (quinone) activity"/>
    <property type="evidence" value="ECO:0007669"/>
    <property type="project" value="TreeGrafter"/>
</dbReference>
<comment type="caution">
    <text evidence="5">The sequence shown here is derived from an EMBL/GenBank/DDBJ whole genome shotgun (WGS) entry which is preliminary data.</text>
</comment>
<name>A0A081NIV7_9GAMM</name>
<dbReference type="InterPro" id="IPR029039">
    <property type="entry name" value="Flavoprotein-like_sf"/>
</dbReference>
<reference evidence="5 6" key="1">
    <citation type="submission" date="2014-06" db="EMBL/GenBank/DDBJ databases">
        <title>Whole Genome Sequences of Three Symbiotic Endozoicomonas Bacteria.</title>
        <authorList>
            <person name="Neave M.J."/>
            <person name="Apprill A."/>
            <person name="Voolstra C.R."/>
        </authorList>
    </citation>
    <scope>NUCLEOTIDE SEQUENCE [LARGE SCALE GENOMIC DNA]</scope>
    <source>
        <strain evidence="5 6">DSM 25634</strain>
    </source>
</reference>
<dbReference type="PROSITE" id="PS50902">
    <property type="entry name" value="FLAVODOXIN_LIKE"/>
    <property type="match status" value="1"/>
</dbReference>
<keyword evidence="2" id="KW-0285">Flavoprotein</keyword>
<evidence type="ECO:0000256" key="3">
    <source>
        <dbReference type="ARBA" id="ARBA00022643"/>
    </source>
</evidence>
<dbReference type="GO" id="GO:0009055">
    <property type="term" value="F:electron transfer activity"/>
    <property type="evidence" value="ECO:0007669"/>
    <property type="project" value="InterPro"/>
</dbReference>
<gene>
    <name evidence="5" type="ORF">GZ78_12825</name>
</gene>
<dbReference type="InterPro" id="IPR008254">
    <property type="entry name" value="Flavodoxin/NO_synth"/>
</dbReference>
<evidence type="ECO:0000313" key="6">
    <source>
        <dbReference type="Proteomes" id="UP000028073"/>
    </source>
</evidence>
<protein>
    <submittedName>
        <fullName evidence="5">Flavodoxin</fullName>
    </submittedName>
</protein>
<dbReference type="PROSITE" id="PS00201">
    <property type="entry name" value="FLAVODOXIN"/>
    <property type="match status" value="1"/>
</dbReference>
<dbReference type="GO" id="GO:0016020">
    <property type="term" value="C:membrane"/>
    <property type="evidence" value="ECO:0007669"/>
    <property type="project" value="TreeGrafter"/>
</dbReference>
<dbReference type="EMBL" id="JOKH01000002">
    <property type="protein sequence ID" value="KEQ18380.1"/>
    <property type="molecule type" value="Genomic_DNA"/>
</dbReference>
<dbReference type="Gene3D" id="3.40.50.360">
    <property type="match status" value="1"/>
</dbReference>
<organism evidence="5 6">
    <name type="scientific">Endozoicomonas numazuensis</name>
    <dbReference type="NCBI Taxonomy" id="1137799"/>
    <lineage>
        <taxon>Bacteria</taxon>
        <taxon>Pseudomonadati</taxon>
        <taxon>Pseudomonadota</taxon>
        <taxon>Gammaproteobacteria</taxon>
        <taxon>Oceanospirillales</taxon>
        <taxon>Endozoicomonadaceae</taxon>
        <taxon>Endozoicomonas</taxon>
    </lineage>
</organism>
<accession>A0A081NIV7</accession>
<dbReference type="InterPro" id="IPR001226">
    <property type="entry name" value="Flavodoxin_CS"/>
</dbReference>
<feature type="domain" description="Flavodoxin-like" evidence="4">
    <location>
        <begin position="12"/>
        <end position="191"/>
    </location>
</feature>
<dbReference type="Pfam" id="PF03358">
    <property type="entry name" value="FMN_red"/>
    <property type="match status" value="1"/>
</dbReference>
<dbReference type="PANTHER" id="PTHR30546:SF23">
    <property type="entry name" value="FLAVOPROTEIN-LIKE PROTEIN YCP4-RELATED"/>
    <property type="match status" value="1"/>
</dbReference>
<keyword evidence="6" id="KW-1185">Reference proteome</keyword>
<dbReference type="AlphaFoldDB" id="A0A081NIV7"/>
<dbReference type="eggNOG" id="COG0655">
    <property type="taxonomic scope" value="Bacteria"/>
</dbReference>
<keyword evidence="3" id="KW-0288">FMN</keyword>
<evidence type="ECO:0000259" key="4">
    <source>
        <dbReference type="PROSITE" id="PS50902"/>
    </source>
</evidence>
<evidence type="ECO:0000313" key="5">
    <source>
        <dbReference type="EMBL" id="KEQ18380.1"/>
    </source>
</evidence>
<dbReference type="PANTHER" id="PTHR30546">
    <property type="entry name" value="FLAVODOXIN-RELATED PROTEIN WRBA-RELATED"/>
    <property type="match status" value="1"/>
</dbReference>
<dbReference type="GO" id="GO:0010181">
    <property type="term" value="F:FMN binding"/>
    <property type="evidence" value="ECO:0007669"/>
    <property type="project" value="InterPro"/>
</dbReference>
<dbReference type="STRING" id="1137799.GZ78_12825"/>
<evidence type="ECO:0000256" key="2">
    <source>
        <dbReference type="ARBA" id="ARBA00022630"/>
    </source>
</evidence>
<evidence type="ECO:0000256" key="1">
    <source>
        <dbReference type="ARBA" id="ARBA00001917"/>
    </source>
</evidence>
<comment type="cofactor">
    <cofactor evidence="1">
        <name>FMN</name>
        <dbReference type="ChEBI" id="CHEBI:58210"/>
    </cofactor>
</comment>
<proteinExistence type="predicted"/>
<dbReference type="OrthoDB" id="9801479at2"/>
<dbReference type="InterPro" id="IPR005025">
    <property type="entry name" value="FMN_Rdtase-like_dom"/>
</dbReference>